<feature type="transmembrane region" description="Helical" evidence="2">
    <location>
        <begin position="86"/>
        <end position="106"/>
    </location>
</feature>
<keyword evidence="1" id="KW-0407">Ion channel</keyword>
<protein>
    <recommendedName>
        <fullName evidence="5">Ion transport domain-containing protein</fullName>
    </recommendedName>
</protein>
<gene>
    <name evidence="3" type="ORF">Dsin_013161</name>
</gene>
<keyword evidence="2" id="KW-0472">Membrane</keyword>
<dbReference type="GO" id="GO:0030552">
    <property type="term" value="F:cAMP binding"/>
    <property type="evidence" value="ECO:0007669"/>
    <property type="project" value="UniProtKB-KW"/>
</dbReference>
<dbReference type="GO" id="GO:0034220">
    <property type="term" value="P:monoatomic ion transmembrane transport"/>
    <property type="evidence" value="ECO:0007669"/>
    <property type="project" value="UniProtKB-KW"/>
</dbReference>
<dbReference type="PANTHER" id="PTHR45651:SF5">
    <property type="entry name" value="CYCLIC NUCLEOTIDE-GATED ION CHANNEL 1"/>
    <property type="match status" value="1"/>
</dbReference>
<feature type="transmembrane region" description="Helical" evidence="2">
    <location>
        <begin position="52"/>
        <end position="74"/>
    </location>
</feature>
<dbReference type="Proteomes" id="UP001281410">
    <property type="component" value="Unassembled WGS sequence"/>
</dbReference>
<keyword evidence="2" id="KW-0812">Transmembrane</keyword>
<reference evidence="3" key="1">
    <citation type="journal article" date="2023" name="Plant J.">
        <title>Genome sequences and population genomics provide insights into the demographic history, inbreeding, and mutation load of two 'living fossil' tree species of Dipteronia.</title>
        <authorList>
            <person name="Feng Y."/>
            <person name="Comes H.P."/>
            <person name="Chen J."/>
            <person name="Zhu S."/>
            <person name="Lu R."/>
            <person name="Zhang X."/>
            <person name="Li P."/>
            <person name="Qiu J."/>
            <person name="Olsen K.M."/>
            <person name="Qiu Y."/>
        </authorList>
    </citation>
    <scope>NUCLEOTIDE SEQUENCE</scope>
    <source>
        <strain evidence="3">NBL</strain>
    </source>
</reference>
<sequence length="301" mass="34637">MLTRSDVHVKSQNVINLVGIGDDRDDRDIPLTNRMKNYAKKILDPQGPFTNWISLMLSVMSISMDPLFFYIPVIKMDKNCLDLDKKLGIISCVFRSVIDLSVIIYINFQPRTDVSAPCPVLCSNYNSPYRPRKGYIHLLAVLPMPQVVIIIVLLKSSLSKILEAMNVLKYIVFFQFVPRVIRIYPLFRKATSTRILVEVTWVKAALNLYLYMISGHVAWRWYRRKKLEERMHEDEKKLQDALAAADWSSTTSVGGTVYATGFTAKALRAIRRSSKARMPMRVSTMFLRKPADPYFSVEDEE</sequence>
<keyword evidence="1" id="KW-0813">Transport</keyword>
<name>A0AAE0AJF0_9ROSI</name>
<feature type="transmembrane region" description="Helical" evidence="2">
    <location>
        <begin position="204"/>
        <end position="222"/>
    </location>
</feature>
<dbReference type="EMBL" id="JANJYJ010000004">
    <property type="protein sequence ID" value="KAK3219191.1"/>
    <property type="molecule type" value="Genomic_DNA"/>
</dbReference>
<keyword evidence="2" id="KW-1133">Transmembrane helix</keyword>
<dbReference type="GO" id="GO:0016020">
    <property type="term" value="C:membrane"/>
    <property type="evidence" value="ECO:0007669"/>
    <property type="project" value="UniProtKB-SubCell"/>
</dbReference>
<feature type="transmembrane region" description="Helical" evidence="2">
    <location>
        <begin position="135"/>
        <end position="154"/>
    </location>
</feature>
<evidence type="ECO:0000256" key="1">
    <source>
        <dbReference type="ARBA" id="ARBA00023303"/>
    </source>
</evidence>
<evidence type="ECO:0008006" key="5">
    <source>
        <dbReference type="Google" id="ProtNLM"/>
    </source>
</evidence>
<dbReference type="PANTHER" id="PTHR45651">
    <property type="entry name" value="CYCLIC NUCLEOTIDE-GATED ION CHANNEL 15-RELATED-RELATED"/>
    <property type="match status" value="1"/>
</dbReference>
<organism evidence="3 4">
    <name type="scientific">Dipteronia sinensis</name>
    <dbReference type="NCBI Taxonomy" id="43782"/>
    <lineage>
        <taxon>Eukaryota</taxon>
        <taxon>Viridiplantae</taxon>
        <taxon>Streptophyta</taxon>
        <taxon>Embryophyta</taxon>
        <taxon>Tracheophyta</taxon>
        <taxon>Spermatophyta</taxon>
        <taxon>Magnoliopsida</taxon>
        <taxon>eudicotyledons</taxon>
        <taxon>Gunneridae</taxon>
        <taxon>Pentapetalae</taxon>
        <taxon>rosids</taxon>
        <taxon>malvids</taxon>
        <taxon>Sapindales</taxon>
        <taxon>Sapindaceae</taxon>
        <taxon>Hippocastanoideae</taxon>
        <taxon>Acereae</taxon>
        <taxon>Dipteronia</taxon>
    </lineage>
</organism>
<evidence type="ECO:0000313" key="3">
    <source>
        <dbReference type="EMBL" id="KAK3219191.1"/>
    </source>
</evidence>
<evidence type="ECO:0000256" key="2">
    <source>
        <dbReference type="SAM" id="Phobius"/>
    </source>
</evidence>
<keyword evidence="1" id="KW-0406">Ion transport</keyword>
<evidence type="ECO:0000313" key="4">
    <source>
        <dbReference type="Proteomes" id="UP001281410"/>
    </source>
</evidence>
<proteinExistence type="predicted"/>
<keyword evidence="4" id="KW-1185">Reference proteome</keyword>
<comment type="caution">
    <text evidence="3">The sequence shown here is derived from an EMBL/GenBank/DDBJ whole genome shotgun (WGS) entry which is preliminary data.</text>
</comment>
<accession>A0AAE0AJF0</accession>
<feature type="transmembrane region" description="Helical" evidence="2">
    <location>
        <begin position="166"/>
        <end position="184"/>
    </location>
</feature>
<dbReference type="AlphaFoldDB" id="A0AAE0AJF0"/>